<accession>A0A951U5M0</accession>
<organism evidence="1 2">
    <name type="scientific">Pegethrix bostrychoides GSE-TBD4-15B</name>
    <dbReference type="NCBI Taxonomy" id="2839662"/>
    <lineage>
        <taxon>Bacteria</taxon>
        <taxon>Bacillati</taxon>
        <taxon>Cyanobacteriota</taxon>
        <taxon>Cyanophyceae</taxon>
        <taxon>Oculatellales</taxon>
        <taxon>Oculatellaceae</taxon>
        <taxon>Pegethrix</taxon>
    </lineage>
</organism>
<protein>
    <submittedName>
        <fullName evidence="1">Conjugal transfer protein TraF</fullName>
    </submittedName>
</protein>
<reference evidence="1" key="1">
    <citation type="submission" date="2021-05" db="EMBL/GenBank/DDBJ databases">
        <authorList>
            <person name="Pietrasiak N."/>
            <person name="Ward R."/>
            <person name="Stajich J.E."/>
            <person name="Kurbessoian T."/>
        </authorList>
    </citation>
    <scope>NUCLEOTIDE SEQUENCE</scope>
    <source>
        <strain evidence="1">GSE-TBD4-15B</strain>
    </source>
</reference>
<evidence type="ECO:0000313" key="1">
    <source>
        <dbReference type="EMBL" id="MBW4465647.1"/>
    </source>
</evidence>
<dbReference type="EMBL" id="JAHHHV010000055">
    <property type="protein sequence ID" value="MBW4465647.1"/>
    <property type="molecule type" value="Genomic_DNA"/>
</dbReference>
<dbReference type="Proteomes" id="UP000707356">
    <property type="component" value="Unassembled WGS sequence"/>
</dbReference>
<reference evidence="1" key="2">
    <citation type="journal article" date="2022" name="Microbiol. Resour. Announc.">
        <title>Metagenome Sequencing to Explore Phylogenomics of Terrestrial Cyanobacteria.</title>
        <authorList>
            <person name="Ward R.D."/>
            <person name="Stajich J.E."/>
            <person name="Johansen J.R."/>
            <person name="Huntemann M."/>
            <person name="Clum A."/>
            <person name="Foster B."/>
            <person name="Foster B."/>
            <person name="Roux S."/>
            <person name="Palaniappan K."/>
            <person name="Varghese N."/>
            <person name="Mukherjee S."/>
            <person name="Reddy T.B.K."/>
            <person name="Daum C."/>
            <person name="Copeland A."/>
            <person name="Chen I.A."/>
            <person name="Ivanova N.N."/>
            <person name="Kyrpides N.C."/>
            <person name="Shapiro N."/>
            <person name="Eloe-Fadrosh E.A."/>
            <person name="Pietrasiak N."/>
        </authorList>
    </citation>
    <scope>NUCLEOTIDE SEQUENCE</scope>
    <source>
        <strain evidence="1">GSE-TBD4-15B</strain>
    </source>
</reference>
<comment type="caution">
    <text evidence="1">The sequence shown here is derived from an EMBL/GenBank/DDBJ whole genome shotgun (WGS) entry which is preliminary data.</text>
</comment>
<name>A0A951U5M0_9CYAN</name>
<sequence length="96" mass="10690">MDSSIESNSAQNSASFAKLTRFLAQLDAEQIYHTLSHHREESVMVNIAVPGQRWEVEFFVDGSVEVERFTSAGEMSGEEALAELFEKYGSAVETVE</sequence>
<proteinExistence type="predicted"/>
<dbReference type="AlphaFoldDB" id="A0A951U5M0"/>
<gene>
    <name evidence="1" type="ORF">KME07_09435</name>
</gene>
<evidence type="ECO:0000313" key="2">
    <source>
        <dbReference type="Proteomes" id="UP000707356"/>
    </source>
</evidence>